<dbReference type="STRING" id="188477.A0A3S1APW6"/>
<dbReference type="Proteomes" id="UP000271974">
    <property type="component" value="Unassembled WGS sequence"/>
</dbReference>
<dbReference type="NCBIfam" id="NF033547">
    <property type="entry name" value="transpos_IS1595"/>
    <property type="match status" value="1"/>
</dbReference>
<dbReference type="EMBL" id="RQTK01002334">
    <property type="protein sequence ID" value="RUS68560.1"/>
    <property type="molecule type" value="Genomic_DNA"/>
</dbReference>
<sequence>MAGRIFHIVDPATILNNDQIADEEITFTQLIEATADAFGLLEWAARRKLVKNSVTCATCNAPASLNRYAQGTDGFRWRCNAHNFTLSVRSNSFFARSKLPLRKLLKFMYMWCADFPQDEMMYELGMGQECRSTVIDWSNFMRDVCQEYLDRNPQEIGGFDENGEQLVVEIDESLFFHRKYHRGEPRGGGHWVFGGIERQSGKCFMVEVPDRTRATLEPIIQEFILPGSHIMSDGWAAYGNIPQIGGGIYTHDVIVHERNFVDPDDPNVHTQNIENTWMRAKRKIKRQFDFTQDGMMFELGMVQLQECRSTIINWPSVMRDVCQEYLDRIDPQE</sequence>
<dbReference type="OrthoDB" id="6412411at2759"/>
<dbReference type="InterPro" id="IPR024445">
    <property type="entry name" value="Tnp_ISXO2-like"/>
</dbReference>
<dbReference type="AlphaFoldDB" id="A0A3S1APW6"/>
<dbReference type="PANTHER" id="PTHR47163">
    <property type="entry name" value="DDE_TNP_IS1595 DOMAIN-CONTAINING PROTEIN"/>
    <property type="match status" value="1"/>
</dbReference>
<dbReference type="PANTHER" id="PTHR47163:SF2">
    <property type="entry name" value="SI:DKEY-17M8.2"/>
    <property type="match status" value="1"/>
</dbReference>
<feature type="non-terminal residue" evidence="2">
    <location>
        <position position="333"/>
    </location>
</feature>
<reference evidence="2 3" key="1">
    <citation type="submission" date="2019-01" db="EMBL/GenBank/DDBJ databases">
        <title>A draft genome assembly of the solar-powered sea slug Elysia chlorotica.</title>
        <authorList>
            <person name="Cai H."/>
            <person name="Li Q."/>
            <person name="Fang X."/>
            <person name="Li J."/>
            <person name="Curtis N.E."/>
            <person name="Altenburger A."/>
            <person name="Shibata T."/>
            <person name="Feng M."/>
            <person name="Maeda T."/>
            <person name="Schwartz J.A."/>
            <person name="Shigenobu S."/>
            <person name="Lundholm N."/>
            <person name="Nishiyama T."/>
            <person name="Yang H."/>
            <person name="Hasebe M."/>
            <person name="Li S."/>
            <person name="Pierce S.K."/>
            <person name="Wang J."/>
        </authorList>
    </citation>
    <scope>NUCLEOTIDE SEQUENCE [LARGE SCALE GENOMIC DNA]</scope>
    <source>
        <strain evidence="2">EC2010</strain>
        <tissue evidence="2">Whole organism of an adult</tissue>
    </source>
</reference>
<dbReference type="Pfam" id="PF12762">
    <property type="entry name" value="DDE_Tnp_IS1595"/>
    <property type="match status" value="1"/>
</dbReference>
<evidence type="ECO:0000259" key="1">
    <source>
        <dbReference type="SMART" id="SM01126"/>
    </source>
</evidence>
<dbReference type="SMART" id="SM01126">
    <property type="entry name" value="DDE_Tnp_IS1595"/>
    <property type="match status" value="1"/>
</dbReference>
<keyword evidence="3" id="KW-1185">Reference proteome</keyword>
<evidence type="ECO:0000313" key="3">
    <source>
        <dbReference type="Proteomes" id="UP000271974"/>
    </source>
</evidence>
<name>A0A3S1APW6_ELYCH</name>
<dbReference type="InterPro" id="IPR053164">
    <property type="entry name" value="IS1016-like_transposase"/>
</dbReference>
<feature type="domain" description="ISXO2-like transposase" evidence="1">
    <location>
        <begin position="160"/>
        <end position="293"/>
    </location>
</feature>
<accession>A0A3S1APW6</accession>
<evidence type="ECO:0000313" key="2">
    <source>
        <dbReference type="EMBL" id="RUS68560.1"/>
    </source>
</evidence>
<gene>
    <name evidence="2" type="ORF">EGW08_023678</name>
</gene>
<protein>
    <recommendedName>
        <fullName evidence="1">ISXO2-like transposase domain-containing protein</fullName>
    </recommendedName>
</protein>
<organism evidence="2 3">
    <name type="scientific">Elysia chlorotica</name>
    <name type="common">Eastern emerald elysia</name>
    <name type="synonym">Sea slug</name>
    <dbReference type="NCBI Taxonomy" id="188477"/>
    <lineage>
        <taxon>Eukaryota</taxon>
        <taxon>Metazoa</taxon>
        <taxon>Spiralia</taxon>
        <taxon>Lophotrochozoa</taxon>
        <taxon>Mollusca</taxon>
        <taxon>Gastropoda</taxon>
        <taxon>Heterobranchia</taxon>
        <taxon>Euthyneura</taxon>
        <taxon>Panpulmonata</taxon>
        <taxon>Sacoglossa</taxon>
        <taxon>Placobranchoidea</taxon>
        <taxon>Plakobranchidae</taxon>
        <taxon>Elysia</taxon>
    </lineage>
</organism>
<proteinExistence type="predicted"/>
<comment type="caution">
    <text evidence="2">The sequence shown here is derived from an EMBL/GenBank/DDBJ whole genome shotgun (WGS) entry which is preliminary data.</text>
</comment>